<dbReference type="EMBL" id="JBGFFX010000004">
    <property type="protein sequence ID" value="MEY8770518.1"/>
    <property type="molecule type" value="Genomic_DNA"/>
</dbReference>
<sequence>MLLMKFLSEHHLLDAMIVASAGGVVNYFIHGELIKENKGKLSFFLKHIFISMFTGFVVGLLCIDFNMTTSQTLFFSAIAGTSGSEVVVVLQQKISEWLKSKTV</sequence>
<organism evidence="2 3">
    <name type="scientific">Erwinia aeris</name>
    <dbReference type="NCBI Taxonomy" id="3239803"/>
    <lineage>
        <taxon>Bacteria</taxon>
        <taxon>Pseudomonadati</taxon>
        <taxon>Pseudomonadota</taxon>
        <taxon>Gammaproteobacteria</taxon>
        <taxon>Enterobacterales</taxon>
        <taxon>Erwiniaceae</taxon>
        <taxon>Erwinia</taxon>
    </lineage>
</organism>
<name>A0ABV4E6G8_9GAMM</name>
<dbReference type="Proteomes" id="UP001565243">
    <property type="component" value="Unassembled WGS sequence"/>
</dbReference>
<accession>A0ABV4E6G8</accession>
<keyword evidence="1" id="KW-0472">Membrane</keyword>
<keyword evidence="1" id="KW-1133">Transmembrane helix</keyword>
<gene>
    <name evidence="2" type="ORF">AB6T85_08775</name>
</gene>
<evidence type="ECO:0000256" key="1">
    <source>
        <dbReference type="SAM" id="Phobius"/>
    </source>
</evidence>
<protein>
    <submittedName>
        <fullName evidence="2">Phage holin family protein</fullName>
    </submittedName>
</protein>
<feature type="transmembrane region" description="Helical" evidence="1">
    <location>
        <begin position="73"/>
        <end position="90"/>
    </location>
</feature>
<keyword evidence="3" id="KW-1185">Reference proteome</keyword>
<dbReference type="Pfam" id="PF16083">
    <property type="entry name" value="Phage_holin_3_3"/>
    <property type="match status" value="1"/>
</dbReference>
<evidence type="ECO:0000313" key="3">
    <source>
        <dbReference type="Proteomes" id="UP001565243"/>
    </source>
</evidence>
<dbReference type="RefSeq" id="WP_301251592.1">
    <property type="nucleotide sequence ID" value="NZ_JBGFFX010000004.1"/>
</dbReference>
<evidence type="ECO:0000313" key="2">
    <source>
        <dbReference type="EMBL" id="MEY8770518.1"/>
    </source>
</evidence>
<dbReference type="InterPro" id="IPR032126">
    <property type="entry name" value="LydA_holin"/>
</dbReference>
<feature type="transmembrane region" description="Helical" evidence="1">
    <location>
        <begin position="41"/>
        <end position="61"/>
    </location>
</feature>
<proteinExistence type="predicted"/>
<keyword evidence="1" id="KW-0812">Transmembrane</keyword>
<reference evidence="2 3" key="1">
    <citation type="submission" date="2024-07" db="EMBL/GenBank/DDBJ databases">
        <authorList>
            <person name="Hebao G."/>
        </authorList>
    </citation>
    <scope>NUCLEOTIDE SEQUENCE [LARGE SCALE GENOMIC DNA]</scope>
    <source>
        <strain evidence="2 3">ACCC 02193</strain>
    </source>
</reference>
<feature type="transmembrane region" description="Helical" evidence="1">
    <location>
        <begin position="12"/>
        <end position="29"/>
    </location>
</feature>
<comment type="caution">
    <text evidence="2">The sequence shown here is derived from an EMBL/GenBank/DDBJ whole genome shotgun (WGS) entry which is preliminary data.</text>
</comment>